<dbReference type="RefSeq" id="WP_011959411.1">
    <property type="nucleotide sequence ID" value="NZ_WFKQ01000001.1"/>
</dbReference>
<protein>
    <recommendedName>
        <fullName evidence="3">Inhibitor of g-type lysozyme</fullName>
    </recommendedName>
</protein>
<evidence type="ECO:0000313" key="1">
    <source>
        <dbReference type="EMBL" id="MUG31696.1"/>
    </source>
</evidence>
<proteinExistence type="predicted"/>
<gene>
    <name evidence="1" type="ORF">GB996_02700</name>
</gene>
<reference evidence="1 2" key="1">
    <citation type="journal article" date="2019" name="PLoS ONE">
        <title>Pup mortality in New Zealand sea lions (Phocarctos hookeri) at Enderby Island, Auckland Islands, 2013-18.</title>
        <authorList>
            <person name="Michael S.A."/>
            <person name="Hayman D.T.S."/>
            <person name="Gray R."/>
            <person name="Zhang J."/>
            <person name="Rogers L."/>
            <person name="Roe W.D."/>
        </authorList>
    </citation>
    <scope>NUCLEOTIDE SEQUENCE [LARGE SCALE GENOMIC DNA]</scope>
    <source>
        <strain evidence="1 2">SM868</strain>
    </source>
</reference>
<evidence type="ECO:0008006" key="3">
    <source>
        <dbReference type="Google" id="ProtNLM"/>
    </source>
</evidence>
<comment type="caution">
    <text evidence="1">The sequence shown here is derived from an EMBL/GenBank/DDBJ whole genome shotgun (WGS) entry which is preliminary data.</text>
</comment>
<dbReference type="Gene3D" id="2.60.120.380">
    <property type="match status" value="1"/>
</dbReference>
<accession>A0A844LYF1</accession>
<name>A0A844LYF1_9GAMM</name>
<keyword evidence="2" id="KW-1185">Reference proteome</keyword>
<evidence type="ECO:0000313" key="2">
    <source>
        <dbReference type="Proteomes" id="UP000442109"/>
    </source>
</evidence>
<dbReference type="AlphaFoldDB" id="A0A844LYF1"/>
<sequence length="162" mass="17228">MAIIHPVNASHKHKLSRKSRSKIGGAKLCLLALLGVSQLGVAASIKPLHFEKGAVSSKVSGVLAAKQQDTWYQFKAQKGQFALINITPLKGTAETANVGVLHMPSGQQDGSKGGIVYQNCLPETGTYKLRIARNLMATQGGKAGYQAEVIILPTYASQDLCQ</sequence>
<dbReference type="Proteomes" id="UP000442109">
    <property type="component" value="Unassembled WGS sequence"/>
</dbReference>
<dbReference type="OrthoDB" id="6658696at2"/>
<organism evidence="1 2">
    <name type="scientific">Psychrobacter sanguinis</name>
    <dbReference type="NCBI Taxonomy" id="861445"/>
    <lineage>
        <taxon>Bacteria</taxon>
        <taxon>Pseudomonadati</taxon>
        <taxon>Pseudomonadota</taxon>
        <taxon>Gammaproteobacteria</taxon>
        <taxon>Moraxellales</taxon>
        <taxon>Moraxellaceae</taxon>
        <taxon>Psychrobacter</taxon>
    </lineage>
</organism>
<dbReference type="EMBL" id="WFKQ01000001">
    <property type="protein sequence ID" value="MUG31696.1"/>
    <property type="molecule type" value="Genomic_DNA"/>
</dbReference>